<evidence type="ECO:0000313" key="2">
    <source>
        <dbReference type="EMBL" id="CAK0837398.1"/>
    </source>
</evidence>
<protein>
    <submittedName>
        <fullName evidence="2">Uncharacterized protein</fullName>
    </submittedName>
</protein>
<sequence length="141" mass="15634">MLGNHDFYLFLDASLGSMGASHVMGSPVRDFAYAFTHPEEYLNWMPDHVRSDNETAAALGALFQALAWVYGRRGEAQVMLTPTPGKLDLFEAAPPFREDPGLAERTRARLREWQATPDACPRGSPAPACCPGSRSARWRPR</sequence>
<name>A0ABN9SY30_9DINO</name>
<gene>
    <name evidence="2" type="ORF">PCOR1329_LOCUS33604</name>
</gene>
<feature type="region of interest" description="Disordered" evidence="1">
    <location>
        <begin position="115"/>
        <end position="141"/>
    </location>
</feature>
<dbReference type="Proteomes" id="UP001189429">
    <property type="component" value="Unassembled WGS sequence"/>
</dbReference>
<organism evidence="2 3">
    <name type="scientific">Prorocentrum cordatum</name>
    <dbReference type="NCBI Taxonomy" id="2364126"/>
    <lineage>
        <taxon>Eukaryota</taxon>
        <taxon>Sar</taxon>
        <taxon>Alveolata</taxon>
        <taxon>Dinophyceae</taxon>
        <taxon>Prorocentrales</taxon>
        <taxon>Prorocentraceae</taxon>
        <taxon>Prorocentrum</taxon>
    </lineage>
</organism>
<comment type="caution">
    <text evidence="2">The sequence shown here is derived from an EMBL/GenBank/DDBJ whole genome shotgun (WGS) entry which is preliminary data.</text>
</comment>
<dbReference type="EMBL" id="CAUYUJ010014149">
    <property type="protein sequence ID" value="CAK0837398.1"/>
    <property type="molecule type" value="Genomic_DNA"/>
</dbReference>
<proteinExistence type="predicted"/>
<keyword evidence="3" id="KW-1185">Reference proteome</keyword>
<reference evidence="2" key="1">
    <citation type="submission" date="2023-10" db="EMBL/GenBank/DDBJ databases">
        <authorList>
            <person name="Chen Y."/>
            <person name="Shah S."/>
            <person name="Dougan E. K."/>
            <person name="Thang M."/>
            <person name="Chan C."/>
        </authorList>
    </citation>
    <scope>NUCLEOTIDE SEQUENCE [LARGE SCALE GENOMIC DNA]</scope>
</reference>
<evidence type="ECO:0000256" key="1">
    <source>
        <dbReference type="SAM" id="MobiDB-lite"/>
    </source>
</evidence>
<evidence type="ECO:0000313" key="3">
    <source>
        <dbReference type="Proteomes" id="UP001189429"/>
    </source>
</evidence>
<accession>A0ABN9SY30</accession>